<evidence type="ECO:0000313" key="8">
    <source>
        <dbReference type="Proteomes" id="UP000678228"/>
    </source>
</evidence>
<dbReference type="Pfam" id="PF08281">
    <property type="entry name" value="Sigma70_r4_2"/>
    <property type="match status" value="1"/>
</dbReference>
<accession>A0A941ATH6</accession>
<keyword evidence="8" id="KW-1185">Reference proteome</keyword>
<dbReference type="SUPFAM" id="SSF88946">
    <property type="entry name" value="Sigma2 domain of RNA polymerase sigma factors"/>
    <property type="match status" value="1"/>
</dbReference>
<dbReference type="Proteomes" id="UP000678228">
    <property type="component" value="Unassembled WGS sequence"/>
</dbReference>
<dbReference type="SUPFAM" id="SSF88659">
    <property type="entry name" value="Sigma3 and sigma4 domains of RNA polymerase sigma factors"/>
    <property type="match status" value="1"/>
</dbReference>
<dbReference type="NCBIfam" id="TIGR02937">
    <property type="entry name" value="sigma70-ECF"/>
    <property type="match status" value="1"/>
</dbReference>
<dbReference type="InterPro" id="IPR007627">
    <property type="entry name" value="RNA_pol_sigma70_r2"/>
</dbReference>
<sequence>MNDWYHTYNNDVYNYVFLLIRDHEQAKDILQDTFLRAYNNYESFQGGLPKAWLFRIARNLAIDHFRKRKPIAYFLDSIPFVQTIYPTPEQMTLLNESEQELYIALSKLKRLYREVIILRKIKEFSIKETSTILGWSESKVKVNLYRGIQALKKELEKGDYIHEPF</sequence>
<gene>
    <name evidence="7" type="ORF">J7W16_11760</name>
</gene>
<dbReference type="InterPro" id="IPR013324">
    <property type="entry name" value="RNA_pol_sigma_r3/r4-like"/>
</dbReference>
<dbReference type="Pfam" id="PF04542">
    <property type="entry name" value="Sigma70_r2"/>
    <property type="match status" value="1"/>
</dbReference>
<dbReference type="InterPro" id="IPR036388">
    <property type="entry name" value="WH-like_DNA-bd_sf"/>
</dbReference>
<evidence type="ECO:0000256" key="2">
    <source>
        <dbReference type="ARBA" id="ARBA00023015"/>
    </source>
</evidence>
<dbReference type="GO" id="GO:0016987">
    <property type="term" value="F:sigma factor activity"/>
    <property type="evidence" value="ECO:0007669"/>
    <property type="project" value="UniProtKB-KW"/>
</dbReference>
<dbReference type="AlphaFoldDB" id="A0A941ATH6"/>
<protein>
    <submittedName>
        <fullName evidence="7">RNA polymerase sigma factor</fullName>
    </submittedName>
</protein>
<dbReference type="InterPro" id="IPR013249">
    <property type="entry name" value="RNA_pol_sigma70_r4_t2"/>
</dbReference>
<organism evidence="7 8">
    <name type="scientific">Halalkalibacter suaedae</name>
    <dbReference type="NCBI Taxonomy" id="2822140"/>
    <lineage>
        <taxon>Bacteria</taxon>
        <taxon>Bacillati</taxon>
        <taxon>Bacillota</taxon>
        <taxon>Bacilli</taxon>
        <taxon>Bacillales</taxon>
        <taxon>Bacillaceae</taxon>
        <taxon>Halalkalibacter</taxon>
    </lineage>
</organism>
<evidence type="ECO:0000259" key="5">
    <source>
        <dbReference type="Pfam" id="PF04542"/>
    </source>
</evidence>
<feature type="domain" description="RNA polymerase sigma-70 region 2" evidence="5">
    <location>
        <begin position="5"/>
        <end position="69"/>
    </location>
</feature>
<proteinExistence type="inferred from homology"/>
<comment type="similarity">
    <text evidence="1">Belongs to the sigma-70 factor family. ECF subfamily.</text>
</comment>
<evidence type="ECO:0000256" key="4">
    <source>
        <dbReference type="ARBA" id="ARBA00023163"/>
    </source>
</evidence>
<dbReference type="PANTHER" id="PTHR43133:SF60">
    <property type="entry name" value="RNA POLYMERASE SIGMA FACTOR SIGV"/>
    <property type="match status" value="1"/>
</dbReference>
<evidence type="ECO:0000259" key="6">
    <source>
        <dbReference type="Pfam" id="PF08281"/>
    </source>
</evidence>
<dbReference type="EMBL" id="JAGKSQ010000004">
    <property type="protein sequence ID" value="MBP3951809.1"/>
    <property type="molecule type" value="Genomic_DNA"/>
</dbReference>
<dbReference type="GO" id="GO:0003677">
    <property type="term" value="F:DNA binding"/>
    <property type="evidence" value="ECO:0007669"/>
    <property type="project" value="InterPro"/>
</dbReference>
<dbReference type="GO" id="GO:0006352">
    <property type="term" value="P:DNA-templated transcription initiation"/>
    <property type="evidence" value="ECO:0007669"/>
    <property type="project" value="InterPro"/>
</dbReference>
<dbReference type="Gene3D" id="1.10.1740.10">
    <property type="match status" value="1"/>
</dbReference>
<dbReference type="InterPro" id="IPR013325">
    <property type="entry name" value="RNA_pol_sigma_r2"/>
</dbReference>
<keyword evidence="2" id="KW-0805">Transcription regulation</keyword>
<name>A0A941ATH6_9BACI</name>
<evidence type="ECO:0000256" key="1">
    <source>
        <dbReference type="ARBA" id="ARBA00010641"/>
    </source>
</evidence>
<dbReference type="InterPro" id="IPR014284">
    <property type="entry name" value="RNA_pol_sigma-70_dom"/>
</dbReference>
<dbReference type="Gene3D" id="1.10.10.10">
    <property type="entry name" value="Winged helix-like DNA-binding domain superfamily/Winged helix DNA-binding domain"/>
    <property type="match status" value="1"/>
</dbReference>
<keyword evidence="4" id="KW-0804">Transcription</keyword>
<evidence type="ECO:0000313" key="7">
    <source>
        <dbReference type="EMBL" id="MBP3951809.1"/>
    </source>
</evidence>
<comment type="caution">
    <text evidence="7">The sequence shown here is derived from an EMBL/GenBank/DDBJ whole genome shotgun (WGS) entry which is preliminary data.</text>
</comment>
<reference evidence="7" key="1">
    <citation type="submission" date="2021-03" db="EMBL/GenBank/DDBJ databases">
        <title>Bacillus suaedae sp. nov., isolated from Suaeda aralocaspica.</title>
        <authorList>
            <person name="Lei R.F.R."/>
        </authorList>
    </citation>
    <scope>NUCLEOTIDE SEQUENCE</scope>
    <source>
        <strain evidence="7">YZJH907-2</strain>
    </source>
</reference>
<dbReference type="PANTHER" id="PTHR43133">
    <property type="entry name" value="RNA POLYMERASE ECF-TYPE SIGMA FACTO"/>
    <property type="match status" value="1"/>
</dbReference>
<feature type="domain" description="RNA polymerase sigma factor 70 region 4 type 2" evidence="6">
    <location>
        <begin position="100"/>
        <end position="151"/>
    </location>
</feature>
<evidence type="ECO:0000256" key="3">
    <source>
        <dbReference type="ARBA" id="ARBA00023082"/>
    </source>
</evidence>
<keyword evidence="3" id="KW-0731">Sigma factor</keyword>
<dbReference type="InterPro" id="IPR039425">
    <property type="entry name" value="RNA_pol_sigma-70-like"/>
</dbReference>
<dbReference type="CDD" id="cd06171">
    <property type="entry name" value="Sigma70_r4"/>
    <property type="match status" value="1"/>
</dbReference>